<evidence type="ECO:0000259" key="5">
    <source>
        <dbReference type="Pfam" id="PF04055"/>
    </source>
</evidence>
<keyword evidence="1" id="KW-0949">S-adenosyl-L-methionine</keyword>
<dbReference type="PANTHER" id="PTHR11228">
    <property type="entry name" value="RADICAL SAM DOMAIN PROTEIN"/>
    <property type="match status" value="1"/>
</dbReference>
<sequence length="249" mass="29033">MLSKAQIEVTNECNFSCSGCHRNLMKRKIGFMSLDTLAHSLELCNKLNIKEIWLHNWGEPLLHPDILKIVNSTSSYGFKVGFTTNGHYLRPQLVEDLKYNGLDFLDISFGTETPPKFRDFLIYMFRYANRIGIRVSFRSVVCDLYEYDYILSNIGNFKIKWQRQMIFDSNHIRSEKCPVIKNLFVINWDGTVVSCCQAFDNQIIYGDVYTSKDAILERIEYLYNHPTIGICKKCVEVDYDLPIIYKLGK</sequence>
<dbReference type="InterPro" id="IPR050377">
    <property type="entry name" value="Radical_SAM_PqqE_MftC-like"/>
</dbReference>
<dbReference type="SFLD" id="SFLDG01067">
    <property type="entry name" value="SPASM/twitch_domain_containing"/>
    <property type="match status" value="1"/>
</dbReference>
<dbReference type="Pfam" id="PF04055">
    <property type="entry name" value="Radical_SAM"/>
    <property type="match status" value="1"/>
</dbReference>
<evidence type="ECO:0000313" key="7">
    <source>
        <dbReference type="EMBL" id="QJA62493.1"/>
    </source>
</evidence>
<evidence type="ECO:0000313" key="8">
    <source>
        <dbReference type="EMBL" id="QJA74957.1"/>
    </source>
</evidence>
<reference evidence="8" key="1">
    <citation type="submission" date="2020-03" db="EMBL/GenBank/DDBJ databases">
        <title>The deep terrestrial virosphere.</title>
        <authorList>
            <person name="Holmfeldt K."/>
            <person name="Nilsson E."/>
            <person name="Simone D."/>
            <person name="Lopez-Fernandez M."/>
            <person name="Wu X."/>
            <person name="de Brujin I."/>
            <person name="Lundin D."/>
            <person name="Andersson A."/>
            <person name="Bertilsson S."/>
            <person name="Dopson M."/>
        </authorList>
    </citation>
    <scope>NUCLEOTIDE SEQUENCE</scope>
    <source>
        <strain evidence="8">MM415A01889</strain>
        <strain evidence="7">MM415B00778</strain>
    </source>
</reference>
<dbReference type="SFLD" id="SFLDS00029">
    <property type="entry name" value="Radical_SAM"/>
    <property type="match status" value="1"/>
</dbReference>
<dbReference type="InterPro" id="IPR058240">
    <property type="entry name" value="rSAM_sf"/>
</dbReference>
<keyword evidence="3" id="KW-0408">Iron</keyword>
<evidence type="ECO:0000256" key="2">
    <source>
        <dbReference type="ARBA" id="ARBA00022723"/>
    </source>
</evidence>
<evidence type="ECO:0000256" key="3">
    <source>
        <dbReference type="ARBA" id="ARBA00023004"/>
    </source>
</evidence>
<dbReference type="AlphaFoldDB" id="A0A6M3K1Y2"/>
<keyword evidence="2" id="KW-0479">Metal-binding</keyword>
<evidence type="ECO:0000259" key="6">
    <source>
        <dbReference type="Pfam" id="PF13186"/>
    </source>
</evidence>
<dbReference type="InterPro" id="IPR013785">
    <property type="entry name" value="Aldolase_TIM"/>
</dbReference>
<accession>A0A6M3K1Y2</accession>
<protein>
    <submittedName>
        <fullName evidence="8">Putative radical SAM superfamily protein</fullName>
    </submittedName>
</protein>
<evidence type="ECO:0000256" key="1">
    <source>
        <dbReference type="ARBA" id="ARBA00022691"/>
    </source>
</evidence>
<dbReference type="InterPro" id="IPR023885">
    <property type="entry name" value="4Fe4S-binding_SPASM_dom"/>
</dbReference>
<name>A0A6M3K1Y2_9ZZZZ</name>
<dbReference type="PANTHER" id="PTHR11228:SF34">
    <property type="entry name" value="TUNGSTEN-CONTAINING ALDEHYDE FERREDOXIN OXIDOREDUCTASE COFACTOR MODIFYING PROTEIN"/>
    <property type="match status" value="1"/>
</dbReference>
<organism evidence="8">
    <name type="scientific">viral metagenome</name>
    <dbReference type="NCBI Taxonomy" id="1070528"/>
    <lineage>
        <taxon>unclassified sequences</taxon>
        <taxon>metagenomes</taxon>
        <taxon>organismal metagenomes</taxon>
    </lineage>
</organism>
<dbReference type="EMBL" id="MT141472">
    <property type="protein sequence ID" value="QJA62493.1"/>
    <property type="molecule type" value="Genomic_DNA"/>
</dbReference>
<proteinExistence type="predicted"/>
<keyword evidence="4" id="KW-0411">Iron-sulfur</keyword>
<dbReference type="InterPro" id="IPR007197">
    <property type="entry name" value="rSAM"/>
</dbReference>
<dbReference type="GO" id="GO:0046872">
    <property type="term" value="F:metal ion binding"/>
    <property type="evidence" value="ECO:0007669"/>
    <property type="project" value="UniProtKB-KW"/>
</dbReference>
<feature type="domain" description="Radical SAM core" evidence="5">
    <location>
        <begin position="7"/>
        <end position="109"/>
    </location>
</feature>
<dbReference type="Gene3D" id="3.20.20.70">
    <property type="entry name" value="Aldolase class I"/>
    <property type="match status" value="1"/>
</dbReference>
<dbReference type="GO" id="GO:0051536">
    <property type="term" value="F:iron-sulfur cluster binding"/>
    <property type="evidence" value="ECO:0007669"/>
    <property type="project" value="UniProtKB-KW"/>
</dbReference>
<dbReference type="SUPFAM" id="SSF102114">
    <property type="entry name" value="Radical SAM enzymes"/>
    <property type="match status" value="1"/>
</dbReference>
<evidence type="ECO:0000256" key="4">
    <source>
        <dbReference type="ARBA" id="ARBA00023014"/>
    </source>
</evidence>
<feature type="domain" description="4Fe4S-binding SPASM" evidence="6">
    <location>
        <begin position="177"/>
        <end position="234"/>
    </location>
</feature>
<dbReference type="GO" id="GO:0003824">
    <property type="term" value="F:catalytic activity"/>
    <property type="evidence" value="ECO:0007669"/>
    <property type="project" value="InterPro"/>
</dbReference>
<dbReference type="Pfam" id="PF13186">
    <property type="entry name" value="SPASM"/>
    <property type="match status" value="1"/>
</dbReference>
<dbReference type="EMBL" id="MT142131">
    <property type="protein sequence ID" value="QJA74957.1"/>
    <property type="molecule type" value="Genomic_DNA"/>
</dbReference>
<gene>
    <name evidence="8" type="ORF">MM415A01889_0012</name>
    <name evidence="7" type="ORF">MM415B00778_0027</name>
</gene>
<dbReference type="CDD" id="cd01335">
    <property type="entry name" value="Radical_SAM"/>
    <property type="match status" value="1"/>
</dbReference>